<gene>
    <name evidence="5 8" type="primary">menE</name>
    <name evidence="8" type="ORF">GCM10008025_20060</name>
</gene>
<evidence type="ECO:0000256" key="1">
    <source>
        <dbReference type="ARBA" id="ARBA00022428"/>
    </source>
</evidence>
<comment type="pathway">
    <text evidence="5">Quinol/quinone metabolism; menaquinone biosynthesis.</text>
</comment>
<dbReference type="RefSeq" id="WP_188384535.1">
    <property type="nucleotide sequence ID" value="NZ_BMEY01000009.1"/>
</dbReference>
<evidence type="ECO:0000259" key="6">
    <source>
        <dbReference type="Pfam" id="PF00501"/>
    </source>
</evidence>
<sequence>MAEKIPHWLTKQAFLAPNRVAIERVDGSTMTFLELKEQSQLLAKKLASLGVGKGSHVGILSNNNVTMIAMIHALSYLGAVAVLLNARLTASELNYQIKDANVIAVIVEDNLFEQGKELEVEKVFNFKQVHLTGAKEIELLSELDLDDPFTIIYTSGTTGFPKGVIHTFGNHWWSAIGSALNLGISDKDKWLAVLPYFHVGGLSIFIKSVIYGMPVYHLNRFSEDVFLDAIYNRGVTIASVVTVMVQRIMEQLGEKVFPEHFRCMLLGGGPAPVPLLEQAALKKIPVFQSFGMTETSSQIVTLSPRDALRKIGSAGKALFPAQIKIEGTTLNEIGEIFVKGPMVTKGYYNNDLANRDSFHNGWLSTGDLGYIDDEGFLYVVDRRKDLIISGGENIYPSEIESVLTGFPGVKEVGVTGKPDERWGQSPIAFIVPQNDYVRKEDILDYAKDKLAKYKLPKEIHFVNSLPRNASNKLVRNKLMDLIN</sequence>
<dbReference type="Proteomes" id="UP000613512">
    <property type="component" value="Unassembled WGS sequence"/>
</dbReference>
<feature type="domain" description="AMP-binding enzyme C-terminal" evidence="7">
    <location>
        <begin position="398"/>
        <end position="472"/>
    </location>
</feature>
<dbReference type="PROSITE" id="PS00455">
    <property type="entry name" value="AMP_BINDING"/>
    <property type="match status" value="1"/>
</dbReference>
<dbReference type="InterPro" id="IPR042099">
    <property type="entry name" value="ANL_N_sf"/>
</dbReference>
<dbReference type="GO" id="GO:0008756">
    <property type="term" value="F:o-succinylbenzoate-CoA ligase activity"/>
    <property type="evidence" value="ECO:0007669"/>
    <property type="project" value="UniProtKB-UniRule"/>
</dbReference>
<dbReference type="AlphaFoldDB" id="A0A916W8P0"/>
<dbReference type="InterPro" id="IPR010192">
    <property type="entry name" value="MenE"/>
</dbReference>
<dbReference type="PANTHER" id="PTHR43201">
    <property type="entry name" value="ACYL-COA SYNTHETASE"/>
    <property type="match status" value="1"/>
</dbReference>
<dbReference type="HAMAP" id="MF_00731">
    <property type="entry name" value="MenE"/>
    <property type="match status" value="1"/>
</dbReference>
<comment type="similarity">
    <text evidence="5">Belongs to the ATP-dependent AMP-binding enzyme family. MenE subfamily.</text>
</comment>
<dbReference type="InterPro" id="IPR045851">
    <property type="entry name" value="AMP-bd_C_sf"/>
</dbReference>
<evidence type="ECO:0000256" key="3">
    <source>
        <dbReference type="ARBA" id="ARBA00022741"/>
    </source>
</evidence>
<evidence type="ECO:0000313" key="8">
    <source>
        <dbReference type="EMBL" id="GGA76439.1"/>
    </source>
</evidence>
<dbReference type="SUPFAM" id="SSF56801">
    <property type="entry name" value="Acetyl-CoA synthetase-like"/>
    <property type="match status" value="1"/>
</dbReference>
<evidence type="ECO:0000259" key="7">
    <source>
        <dbReference type="Pfam" id="PF13193"/>
    </source>
</evidence>
<dbReference type="Pfam" id="PF00501">
    <property type="entry name" value="AMP-binding"/>
    <property type="match status" value="1"/>
</dbReference>
<dbReference type="NCBIfam" id="NF002966">
    <property type="entry name" value="PRK03640.1"/>
    <property type="match status" value="1"/>
</dbReference>
<comment type="catalytic activity">
    <reaction evidence="5">
        <text>2-succinylbenzoate + ATP + CoA = 2-succinylbenzoyl-CoA + AMP + diphosphate</text>
        <dbReference type="Rhea" id="RHEA:17009"/>
        <dbReference type="ChEBI" id="CHEBI:18325"/>
        <dbReference type="ChEBI" id="CHEBI:30616"/>
        <dbReference type="ChEBI" id="CHEBI:33019"/>
        <dbReference type="ChEBI" id="CHEBI:57287"/>
        <dbReference type="ChEBI" id="CHEBI:57364"/>
        <dbReference type="ChEBI" id="CHEBI:456215"/>
        <dbReference type="EC" id="6.2.1.26"/>
    </reaction>
</comment>
<evidence type="ECO:0000256" key="5">
    <source>
        <dbReference type="HAMAP-Rule" id="MF_00731"/>
    </source>
</evidence>
<reference evidence="8" key="2">
    <citation type="submission" date="2020-09" db="EMBL/GenBank/DDBJ databases">
        <authorList>
            <person name="Sun Q."/>
            <person name="Zhou Y."/>
        </authorList>
    </citation>
    <scope>NUCLEOTIDE SEQUENCE</scope>
    <source>
        <strain evidence="8">CGMCC 1.12408</strain>
    </source>
</reference>
<comment type="caution">
    <text evidence="8">The sequence shown here is derived from an EMBL/GenBank/DDBJ whole genome shotgun (WGS) entry which is preliminary data.</text>
</comment>
<dbReference type="InterPro" id="IPR020845">
    <property type="entry name" value="AMP-binding_CS"/>
</dbReference>
<reference evidence="8" key="1">
    <citation type="journal article" date="2014" name="Int. J. Syst. Evol. Microbiol.">
        <title>Complete genome sequence of Corynebacterium casei LMG S-19264T (=DSM 44701T), isolated from a smear-ripened cheese.</title>
        <authorList>
            <consortium name="US DOE Joint Genome Institute (JGI-PGF)"/>
            <person name="Walter F."/>
            <person name="Albersmeier A."/>
            <person name="Kalinowski J."/>
            <person name="Ruckert C."/>
        </authorList>
    </citation>
    <scope>NUCLEOTIDE SEQUENCE</scope>
    <source>
        <strain evidence="8">CGMCC 1.12408</strain>
    </source>
</reference>
<organism evidence="8 9">
    <name type="scientific">Ornithinibacillus halotolerans</name>
    <dbReference type="NCBI Taxonomy" id="1274357"/>
    <lineage>
        <taxon>Bacteria</taxon>
        <taxon>Bacillati</taxon>
        <taxon>Bacillota</taxon>
        <taxon>Bacilli</taxon>
        <taxon>Bacillales</taxon>
        <taxon>Bacillaceae</taxon>
        <taxon>Ornithinibacillus</taxon>
    </lineage>
</organism>
<dbReference type="InterPro" id="IPR025110">
    <property type="entry name" value="AMP-bd_C"/>
</dbReference>
<dbReference type="CDD" id="cd05912">
    <property type="entry name" value="OSB_CoA_lg"/>
    <property type="match status" value="1"/>
</dbReference>
<evidence type="ECO:0000313" key="9">
    <source>
        <dbReference type="Proteomes" id="UP000613512"/>
    </source>
</evidence>
<dbReference type="GO" id="GO:0031956">
    <property type="term" value="F:medium-chain fatty acid-CoA ligase activity"/>
    <property type="evidence" value="ECO:0007669"/>
    <property type="project" value="TreeGrafter"/>
</dbReference>
<dbReference type="Gene3D" id="3.40.50.12780">
    <property type="entry name" value="N-terminal domain of ligase-like"/>
    <property type="match status" value="1"/>
</dbReference>
<dbReference type="Pfam" id="PF13193">
    <property type="entry name" value="AMP-binding_C"/>
    <property type="match status" value="1"/>
</dbReference>
<dbReference type="NCBIfam" id="TIGR01923">
    <property type="entry name" value="menE"/>
    <property type="match status" value="1"/>
</dbReference>
<proteinExistence type="inferred from homology"/>
<dbReference type="Gene3D" id="3.30.300.30">
    <property type="match status" value="1"/>
</dbReference>
<dbReference type="GO" id="GO:0009234">
    <property type="term" value="P:menaquinone biosynthetic process"/>
    <property type="evidence" value="ECO:0007669"/>
    <property type="project" value="UniProtKB-UniRule"/>
</dbReference>
<keyword evidence="1 5" id="KW-0474">Menaquinone biosynthesis</keyword>
<name>A0A916W8P0_9BACI</name>
<evidence type="ECO:0000256" key="2">
    <source>
        <dbReference type="ARBA" id="ARBA00022598"/>
    </source>
</evidence>
<evidence type="ECO:0000256" key="4">
    <source>
        <dbReference type="ARBA" id="ARBA00022840"/>
    </source>
</evidence>
<dbReference type="EMBL" id="BMEY01000009">
    <property type="protein sequence ID" value="GGA76439.1"/>
    <property type="molecule type" value="Genomic_DNA"/>
</dbReference>
<accession>A0A916W8P0</accession>
<dbReference type="GO" id="GO:0006631">
    <property type="term" value="P:fatty acid metabolic process"/>
    <property type="evidence" value="ECO:0007669"/>
    <property type="project" value="TreeGrafter"/>
</dbReference>
<keyword evidence="2 5" id="KW-0436">Ligase</keyword>
<feature type="domain" description="AMP-dependent synthetase/ligase" evidence="6">
    <location>
        <begin position="11"/>
        <end position="348"/>
    </location>
</feature>
<protein>
    <recommendedName>
        <fullName evidence="5">2-succinylbenzoate--CoA ligase</fullName>
        <ecNumber evidence="5">6.2.1.26</ecNumber>
    </recommendedName>
    <alternativeName>
        <fullName evidence="5">o-succinylbenzoyl-CoA synthetase</fullName>
        <shortName evidence="5">OSB-CoA synthetase</shortName>
    </alternativeName>
</protein>
<comment type="pathway">
    <text evidence="5">Quinol/quinone metabolism; 1,4-dihydroxy-2-naphthoate biosynthesis; 1,4-dihydroxy-2-naphthoate from chorismate: step 5/7.</text>
</comment>
<dbReference type="InterPro" id="IPR000873">
    <property type="entry name" value="AMP-dep_synth/lig_dom"/>
</dbReference>
<keyword evidence="4 5" id="KW-0067">ATP-binding</keyword>
<comment type="function">
    <text evidence="5">Converts 2-succinylbenzoate (OSB) to 2-succinylbenzoyl-CoA (OSB-CoA).</text>
</comment>
<keyword evidence="3 5" id="KW-0547">Nucleotide-binding</keyword>
<dbReference type="EC" id="6.2.1.26" evidence="5"/>
<dbReference type="PANTHER" id="PTHR43201:SF5">
    <property type="entry name" value="MEDIUM-CHAIN ACYL-COA LIGASE ACSF2, MITOCHONDRIAL"/>
    <property type="match status" value="1"/>
</dbReference>
<keyword evidence="9" id="KW-1185">Reference proteome</keyword>
<dbReference type="GO" id="GO:0005524">
    <property type="term" value="F:ATP binding"/>
    <property type="evidence" value="ECO:0007669"/>
    <property type="project" value="UniProtKB-KW"/>
</dbReference>